<reference evidence="1" key="1">
    <citation type="submission" date="2014-11" db="EMBL/GenBank/DDBJ databases">
        <authorList>
            <person name="Amaro Gonzalez C."/>
        </authorList>
    </citation>
    <scope>NUCLEOTIDE SEQUENCE</scope>
</reference>
<evidence type="ECO:0000313" key="1">
    <source>
        <dbReference type="EMBL" id="JAH64602.1"/>
    </source>
</evidence>
<proteinExistence type="predicted"/>
<sequence>MVSLCSFSISRHHILKKKGWIMKVVLKRTFMRTCNGTKLASLKKNLLL</sequence>
<organism evidence="1">
    <name type="scientific">Anguilla anguilla</name>
    <name type="common">European freshwater eel</name>
    <name type="synonym">Muraena anguilla</name>
    <dbReference type="NCBI Taxonomy" id="7936"/>
    <lineage>
        <taxon>Eukaryota</taxon>
        <taxon>Metazoa</taxon>
        <taxon>Chordata</taxon>
        <taxon>Craniata</taxon>
        <taxon>Vertebrata</taxon>
        <taxon>Euteleostomi</taxon>
        <taxon>Actinopterygii</taxon>
        <taxon>Neopterygii</taxon>
        <taxon>Teleostei</taxon>
        <taxon>Anguilliformes</taxon>
        <taxon>Anguillidae</taxon>
        <taxon>Anguilla</taxon>
    </lineage>
</organism>
<dbReference type="AlphaFoldDB" id="A0A0E9UFT8"/>
<protein>
    <submittedName>
        <fullName evidence="1">Uncharacterized protein</fullName>
    </submittedName>
</protein>
<dbReference type="EMBL" id="GBXM01043975">
    <property type="protein sequence ID" value="JAH64602.1"/>
    <property type="molecule type" value="Transcribed_RNA"/>
</dbReference>
<name>A0A0E9UFT8_ANGAN</name>
<accession>A0A0E9UFT8</accession>
<reference evidence="1" key="2">
    <citation type="journal article" date="2015" name="Fish Shellfish Immunol.">
        <title>Early steps in the European eel (Anguilla anguilla)-Vibrio vulnificus interaction in the gills: Role of the RtxA13 toxin.</title>
        <authorList>
            <person name="Callol A."/>
            <person name="Pajuelo D."/>
            <person name="Ebbesson L."/>
            <person name="Teles M."/>
            <person name="MacKenzie S."/>
            <person name="Amaro C."/>
        </authorList>
    </citation>
    <scope>NUCLEOTIDE SEQUENCE</scope>
</reference>